<dbReference type="AlphaFoldDB" id="A0A1G1X581"/>
<sequence>MIPKFPEFKPLEMTDREEIIGYTSKFLPYSDFNFTSMWSWDIDGKIMVSELNGNLVVNFSDYVTSEPFYSLIGDNDIERAE</sequence>
<evidence type="ECO:0000313" key="1">
    <source>
        <dbReference type="EMBL" id="OGY35168.1"/>
    </source>
</evidence>
<protein>
    <submittedName>
        <fullName evidence="1">Uncharacterized protein</fullName>
    </submittedName>
</protein>
<evidence type="ECO:0000313" key="2">
    <source>
        <dbReference type="Proteomes" id="UP000177941"/>
    </source>
</evidence>
<dbReference type="Gene3D" id="3.40.630.30">
    <property type="match status" value="1"/>
</dbReference>
<accession>A0A1G1X581</accession>
<gene>
    <name evidence="1" type="ORF">A3E36_00640</name>
</gene>
<dbReference type="EMBL" id="MHHS01000051">
    <property type="protein sequence ID" value="OGY35168.1"/>
    <property type="molecule type" value="Genomic_DNA"/>
</dbReference>
<dbReference type="Proteomes" id="UP000177941">
    <property type="component" value="Unassembled WGS sequence"/>
</dbReference>
<reference evidence="1 2" key="1">
    <citation type="journal article" date="2016" name="Nat. Commun.">
        <title>Thousands of microbial genomes shed light on interconnected biogeochemical processes in an aquifer system.</title>
        <authorList>
            <person name="Anantharaman K."/>
            <person name="Brown C.T."/>
            <person name="Hug L.A."/>
            <person name="Sharon I."/>
            <person name="Castelle C.J."/>
            <person name="Probst A.J."/>
            <person name="Thomas B.C."/>
            <person name="Singh A."/>
            <person name="Wilkins M.J."/>
            <person name="Karaoz U."/>
            <person name="Brodie E.L."/>
            <person name="Williams K.H."/>
            <person name="Hubbard S.S."/>
            <person name="Banfield J.F."/>
        </authorList>
    </citation>
    <scope>NUCLEOTIDE SEQUENCE [LARGE SCALE GENOMIC DNA]</scope>
</reference>
<organism evidence="1 2">
    <name type="scientific">Candidatus Andersenbacteria bacterium RIFCSPHIGHO2_12_FULL_45_11b</name>
    <dbReference type="NCBI Taxonomy" id="1797282"/>
    <lineage>
        <taxon>Bacteria</taxon>
        <taxon>Candidatus Anderseniibacteriota</taxon>
    </lineage>
</organism>
<comment type="caution">
    <text evidence="1">The sequence shown here is derived from an EMBL/GenBank/DDBJ whole genome shotgun (WGS) entry which is preliminary data.</text>
</comment>
<name>A0A1G1X581_9BACT</name>
<dbReference type="SUPFAM" id="SSF55729">
    <property type="entry name" value="Acyl-CoA N-acyltransferases (Nat)"/>
    <property type="match status" value="1"/>
</dbReference>
<dbReference type="InterPro" id="IPR016181">
    <property type="entry name" value="Acyl_CoA_acyltransferase"/>
</dbReference>
<proteinExistence type="predicted"/>